<dbReference type="RefSeq" id="WP_173577292.1">
    <property type="nucleotide sequence ID" value="NZ_WOSW01000015.1"/>
</dbReference>
<keyword evidence="2" id="KW-1185">Reference proteome</keyword>
<evidence type="ECO:0000313" key="1">
    <source>
        <dbReference type="EMBL" id="NHO32766.1"/>
    </source>
</evidence>
<evidence type="ECO:0000313" key="2">
    <source>
        <dbReference type="Proteomes" id="UP000615326"/>
    </source>
</evidence>
<proteinExistence type="predicted"/>
<accession>A0ABX0KCB3</accession>
<protein>
    <submittedName>
        <fullName evidence="1">Uncharacterized protein</fullName>
    </submittedName>
</protein>
<sequence length="45" mass="5194">MRSDIAFPSEGRTLHDWLFRGRAPGCTLSVWRQHARVLMCYADAD</sequence>
<dbReference type="Proteomes" id="UP000615326">
    <property type="component" value="Unassembled WGS sequence"/>
</dbReference>
<reference evidence="1 2" key="1">
    <citation type="journal article" date="2020" name="Int. J. Syst. Evol. Microbiol.">
        <title>Novel acetic acid bacteria from cider fermentations: Acetobacter conturbans sp. nov. and Acetobacter fallax sp. nov.</title>
        <authorList>
            <person name="Sombolestani A.S."/>
            <person name="Cleenwerck I."/>
            <person name="Cnockaert M."/>
            <person name="Borremans W."/>
            <person name="Wieme A.D."/>
            <person name="De Vuyst L."/>
            <person name="Vandamme P."/>
        </authorList>
    </citation>
    <scope>NUCLEOTIDE SEQUENCE [LARGE SCALE GENOMIC DNA]</scope>
    <source>
        <strain evidence="1 2">LMG 1637</strain>
    </source>
</reference>
<organism evidence="1 2">
    <name type="scientific">Acetobacter fallax</name>
    <dbReference type="NCBI Taxonomy" id="1737473"/>
    <lineage>
        <taxon>Bacteria</taxon>
        <taxon>Pseudomonadati</taxon>
        <taxon>Pseudomonadota</taxon>
        <taxon>Alphaproteobacteria</taxon>
        <taxon>Acetobacterales</taxon>
        <taxon>Acetobacteraceae</taxon>
        <taxon>Acetobacter</taxon>
    </lineage>
</organism>
<dbReference type="EMBL" id="WOSW01000015">
    <property type="protein sequence ID" value="NHO32766.1"/>
    <property type="molecule type" value="Genomic_DNA"/>
</dbReference>
<gene>
    <name evidence="1" type="ORF">GOB84_09385</name>
</gene>
<name>A0ABX0KCB3_9PROT</name>
<comment type="caution">
    <text evidence="1">The sequence shown here is derived from an EMBL/GenBank/DDBJ whole genome shotgun (WGS) entry which is preliminary data.</text>
</comment>